<gene>
    <name evidence="5" type="ORF">I4I82_29255</name>
</gene>
<dbReference type="RefSeq" id="WP_218594584.1">
    <property type="nucleotide sequence ID" value="NZ_JADQDE010000576.1"/>
</dbReference>
<keyword evidence="2" id="KW-0812">Transmembrane</keyword>
<evidence type="ECO:0000259" key="4">
    <source>
        <dbReference type="Pfam" id="PF07885"/>
    </source>
</evidence>
<feature type="domain" description="RCK N-terminal" evidence="3">
    <location>
        <begin position="152"/>
        <end position="231"/>
    </location>
</feature>
<keyword evidence="2" id="KW-1133">Transmembrane helix</keyword>
<organism evidence="5 6">
    <name type="scientific">Pseudonocardia oceani</name>
    <dbReference type="NCBI Taxonomy" id="2792013"/>
    <lineage>
        <taxon>Bacteria</taxon>
        <taxon>Bacillati</taxon>
        <taxon>Actinomycetota</taxon>
        <taxon>Actinomycetes</taxon>
        <taxon>Pseudonocardiales</taxon>
        <taxon>Pseudonocardiaceae</taxon>
        <taxon>Pseudonocardia</taxon>
    </lineage>
</organism>
<dbReference type="EMBL" id="JADQDF010000001">
    <property type="protein sequence ID" value="MBW0131732.1"/>
    <property type="molecule type" value="Genomic_DNA"/>
</dbReference>
<sequence>MPIFLYRLLAVASTRLRGWRLPLLVVGVVFATSWVGMWWAEPADNPIARPEVYWWWFLVTAATVGYGDHYPTTPLGYVMGGYVIVGGIVTLTILFTRLGSHLQILRGRRMKGLAQIDAAGHTVILGYLAGRTERMIDELCVERDRPLVLCAADDVTEHPVPERAHVQFVRGDLTGPDVMTRASVARAATVIVDGHDDNESLAIALAADHAGPGAHLVVALRDLTRREQLRYIDPAIQCVQWHMPNLVTDEALDPGITEVYADLMSSGGQGNTYSVRVPPELADRTFGECQTQFGRRFGATLIAVRTGGEVVVSPGWDTPVGPAATLYYLAGRRIDEAELRPARSRGCRLTPAPRSSVGPEPPGRGAAPGP</sequence>
<dbReference type="InterPro" id="IPR003148">
    <property type="entry name" value="RCK_N"/>
</dbReference>
<dbReference type="Proteomes" id="UP000694300">
    <property type="component" value="Unassembled WGS sequence"/>
</dbReference>
<accession>A0ABS6UHR2</accession>
<feature type="region of interest" description="Disordered" evidence="1">
    <location>
        <begin position="341"/>
        <end position="370"/>
    </location>
</feature>
<name>A0ABS6UHR2_9PSEU</name>
<dbReference type="InterPro" id="IPR050721">
    <property type="entry name" value="Trk_Ktr_HKT_K-transport"/>
</dbReference>
<protein>
    <submittedName>
        <fullName evidence="5">NAD-binding protein</fullName>
    </submittedName>
</protein>
<keyword evidence="6" id="KW-1185">Reference proteome</keyword>
<comment type="caution">
    <text evidence="5">The sequence shown here is derived from an EMBL/GenBank/DDBJ whole genome shotgun (WGS) entry which is preliminary data.</text>
</comment>
<dbReference type="Pfam" id="PF02254">
    <property type="entry name" value="TrkA_N"/>
    <property type="match status" value="1"/>
</dbReference>
<dbReference type="Pfam" id="PF07885">
    <property type="entry name" value="Ion_trans_2"/>
    <property type="match status" value="1"/>
</dbReference>
<dbReference type="InterPro" id="IPR013099">
    <property type="entry name" value="K_chnl_dom"/>
</dbReference>
<evidence type="ECO:0000256" key="2">
    <source>
        <dbReference type="SAM" id="Phobius"/>
    </source>
</evidence>
<evidence type="ECO:0000259" key="3">
    <source>
        <dbReference type="Pfam" id="PF02254"/>
    </source>
</evidence>
<feature type="transmembrane region" description="Helical" evidence="2">
    <location>
        <begin position="75"/>
        <end position="95"/>
    </location>
</feature>
<feature type="domain" description="Potassium channel" evidence="4">
    <location>
        <begin position="53"/>
        <end position="101"/>
    </location>
</feature>
<reference evidence="5 6" key="1">
    <citation type="submission" date="2020-11" db="EMBL/GenBank/DDBJ databases">
        <title>Pseudonocardia abyssalis sp. nov. and Pseudonocardia oceani sp. nov., description and phylogenomic analysis of two novel actinomycetes isolated from the deep Southern Ocean.</title>
        <authorList>
            <person name="Parra J."/>
        </authorList>
    </citation>
    <scope>NUCLEOTIDE SEQUENCE [LARGE SCALE GENOMIC DNA]</scope>
    <source>
        <strain evidence="6">KRD185</strain>
    </source>
</reference>
<keyword evidence="2" id="KW-0472">Membrane</keyword>
<dbReference type="PANTHER" id="PTHR43833">
    <property type="entry name" value="POTASSIUM CHANNEL PROTEIN 2-RELATED-RELATED"/>
    <property type="match status" value="1"/>
</dbReference>
<evidence type="ECO:0000313" key="5">
    <source>
        <dbReference type="EMBL" id="MBW0131732.1"/>
    </source>
</evidence>
<feature type="transmembrane region" description="Helical" evidence="2">
    <location>
        <begin position="52"/>
        <end position="68"/>
    </location>
</feature>
<dbReference type="PANTHER" id="PTHR43833:SF9">
    <property type="entry name" value="POTASSIUM CHANNEL PROTEIN YUGO-RELATED"/>
    <property type="match status" value="1"/>
</dbReference>
<evidence type="ECO:0000313" key="6">
    <source>
        <dbReference type="Proteomes" id="UP000694300"/>
    </source>
</evidence>
<evidence type="ECO:0000256" key="1">
    <source>
        <dbReference type="SAM" id="MobiDB-lite"/>
    </source>
</evidence>
<proteinExistence type="predicted"/>
<feature type="transmembrane region" description="Helical" evidence="2">
    <location>
        <begin position="21"/>
        <end position="40"/>
    </location>
</feature>